<evidence type="ECO:0000256" key="1">
    <source>
        <dbReference type="SAM" id="MobiDB-lite"/>
    </source>
</evidence>
<evidence type="ECO:0000313" key="2">
    <source>
        <dbReference type="EMBL" id="KAG7334345.1"/>
    </source>
</evidence>
<dbReference type="Proteomes" id="UP000824219">
    <property type="component" value="Linkage Group LG03"/>
</dbReference>
<name>A0A9D3P434_9TELE</name>
<feature type="region of interest" description="Disordered" evidence="1">
    <location>
        <begin position="1"/>
        <end position="20"/>
    </location>
</feature>
<gene>
    <name evidence="2" type="ORF">KOW79_002752</name>
</gene>
<feature type="compositionally biased region" description="Low complexity" evidence="1">
    <location>
        <begin position="1"/>
        <end position="14"/>
    </location>
</feature>
<organism evidence="2 3">
    <name type="scientific">Hemibagrus wyckioides</name>
    <dbReference type="NCBI Taxonomy" id="337641"/>
    <lineage>
        <taxon>Eukaryota</taxon>
        <taxon>Metazoa</taxon>
        <taxon>Chordata</taxon>
        <taxon>Craniata</taxon>
        <taxon>Vertebrata</taxon>
        <taxon>Euteleostomi</taxon>
        <taxon>Actinopterygii</taxon>
        <taxon>Neopterygii</taxon>
        <taxon>Teleostei</taxon>
        <taxon>Ostariophysi</taxon>
        <taxon>Siluriformes</taxon>
        <taxon>Bagridae</taxon>
        <taxon>Hemibagrus</taxon>
    </lineage>
</organism>
<reference evidence="2 3" key="1">
    <citation type="submission" date="2021-06" db="EMBL/GenBank/DDBJ databases">
        <title>Chromosome-level genome assembly of the red-tail catfish (Hemibagrus wyckioides).</title>
        <authorList>
            <person name="Shao F."/>
        </authorList>
    </citation>
    <scope>NUCLEOTIDE SEQUENCE [LARGE SCALE GENOMIC DNA]</scope>
    <source>
        <strain evidence="2">EC202008001</strain>
        <tissue evidence="2">Blood</tissue>
    </source>
</reference>
<dbReference type="AlphaFoldDB" id="A0A9D3P434"/>
<protein>
    <submittedName>
        <fullName evidence="2">Uncharacterized protein</fullName>
    </submittedName>
</protein>
<accession>A0A9D3P434</accession>
<comment type="caution">
    <text evidence="2">The sequence shown here is derived from an EMBL/GenBank/DDBJ whole genome shotgun (WGS) entry which is preliminary data.</text>
</comment>
<evidence type="ECO:0000313" key="3">
    <source>
        <dbReference type="Proteomes" id="UP000824219"/>
    </source>
</evidence>
<sequence length="91" mass="9823">MQGGVKKAGAGVAGVKKRKQQIKKEGDTEVWLRAARTGLLPVASHSQADFPVTDTTSISCCSAILKRDDPRPWHNGVQSIYALIPERGLQP</sequence>
<dbReference type="EMBL" id="JAHKSW010000003">
    <property type="protein sequence ID" value="KAG7334345.1"/>
    <property type="molecule type" value="Genomic_DNA"/>
</dbReference>
<keyword evidence="3" id="KW-1185">Reference proteome</keyword>
<proteinExistence type="predicted"/>